<comment type="subcellular location">
    <subcellularLocation>
        <location evidence="1">Secreted</location>
    </subcellularLocation>
</comment>
<feature type="domain" description="AA1-like" evidence="6">
    <location>
        <begin position="60"/>
        <end position="187"/>
    </location>
</feature>
<evidence type="ECO:0000256" key="5">
    <source>
        <dbReference type="SAM" id="SignalP"/>
    </source>
</evidence>
<dbReference type="Pfam" id="PF16541">
    <property type="entry name" value="AltA1"/>
    <property type="match status" value="1"/>
</dbReference>
<evidence type="ECO:0000256" key="2">
    <source>
        <dbReference type="ARBA" id="ARBA00022525"/>
    </source>
</evidence>
<gene>
    <name evidence="7" type="ORF">B0H63DRAFT_454681</name>
</gene>
<comment type="caution">
    <text evidence="7">The sequence shown here is derived from an EMBL/GenBank/DDBJ whole genome shotgun (WGS) entry which is preliminary data.</text>
</comment>
<dbReference type="EMBL" id="JAULSW010000009">
    <property type="protein sequence ID" value="KAK3370516.1"/>
    <property type="molecule type" value="Genomic_DNA"/>
</dbReference>
<dbReference type="Proteomes" id="UP001285441">
    <property type="component" value="Unassembled WGS sequence"/>
</dbReference>
<evidence type="ECO:0000256" key="3">
    <source>
        <dbReference type="ARBA" id="ARBA00022729"/>
    </source>
</evidence>
<organism evidence="7 8">
    <name type="scientific">Podospora didyma</name>
    <dbReference type="NCBI Taxonomy" id="330526"/>
    <lineage>
        <taxon>Eukaryota</taxon>
        <taxon>Fungi</taxon>
        <taxon>Dikarya</taxon>
        <taxon>Ascomycota</taxon>
        <taxon>Pezizomycotina</taxon>
        <taxon>Sordariomycetes</taxon>
        <taxon>Sordariomycetidae</taxon>
        <taxon>Sordariales</taxon>
        <taxon>Podosporaceae</taxon>
        <taxon>Podospora</taxon>
    </lineage>
</organism>
<keyword evidence="3 5" id="KW-0732">Signal</keyword>
<evidence type="ECO:0000259" key="6">
    <source>
        <dbReference type="Pfam" id="PF16541"/>
    </source>
</evidence>
<keyword evidence="4" id="KW-1015">Disulfide bond</keyword>
<reference evidence="7" key="1">
    <citation type="journal article" date="2023" name="Mol. Phylogenet. Evol.">
        <title>Genome-scale phylogeny and comparative genomics of the fungal order Sordariales.</title>
        <authorList>
            <person name="Hensen N."/>
            <person name="Bonometti L."/>
            <person name="Westerberg I."/>
            <person name="Brannstrom I.O."/>
            <person name="Guillou S."/>
            <person name="Cros-Aarteil S."/>
            <person name="Calhoun S."/>
            <person name="Haridas S."/>
            <person name="Kuo A."/>
            <person name="Mondo S."/>
            <person name="Pangilinan J."/>
            <person name="Riley R."/>
            <person name="LaButti K."/>
            <person name="Andreopoulos B."/>
            <person name="Lipzen A."/>
            <person name="Chen C."/>
            <person name="Yan M."/>
            <person name="Daum C."/>
            <person name="Ng V."/>
            <person name="Clum A."/>
            <person name="Steindorff A."/>
            <person name="Ohm R.A."/>
            <person name="Martin F."/>
            <person name="Silar P."/>
            <person name="Natvig D.O."/>
            <person name="Lalanne C."/>
            <person name="Gautier V."/>
            <person name="Ament-Velasquez S.L."/>
            <person name="Kruys A."/>
            <person name="Hutchinson M.I."/>
            <person name="Powell A.J."/>
            <person name="Barry K."/>
            <person name="Miller A.N."/>
            <person name="Grigoriev I.V."/>
            <person name="Debuchy R."/>
            <person name="Gladieux P."/>
            <person name="Hiltunen Thoren M."/>
            <person name="Johannesson H."/>
        </authorList>
    </citation>
    <scope>NUCLEOTIDE SEQUENCE</scope>
    <source>
        <strain evidence="7">CBS 232.78</strain>
    </source>
</reference>
<evidence type="ECO:0000313" key="7">
    <source>
        <dbReference type="EMBL" id="KAK3370516.1"/>
    </source>
</evidence>
<feature type="chain" id="PRO_5041930593" description="AA1-like domain-containing protein" evidence="5">
    <location>
        <begin position="20"/>
        <end position="203"/>
    </location>
</feature>
<proteinExistence type="predicted"/>
<dbReference type="GO" id="GO:0005576">
    <property type="term" value="C:extracellular region"/>
    <property type="evidence" value="ECO:0007669"/>
    <property type="project" value="UniProtKB-SubCell"/>
</dbReference>
<evidence type="ECO:0000313" key="8">
    <source>
        <dbReference type="Proteomes" id="UP001285441"/>
    </source>
</evidence>
<keyword evidence="8" id="KW-1185">Reference proteome</keyword>
<sequence length="203" mass="22397">MYTTVLALLALPLTHLTSASPVQIPGKASVTRDTDSDTDSDTGCTHTSFNGFQWDVQAFDYHASFIFTTPAHQNSWGYVNFNLSNPADKSLAKCSASSNQLSDFFYGNMVYNCETAEGKQTGSFDFNKASGELRVNQTWRCDDQDPQWPIRIKASGSAIIPLDCTERLYQNANWTLGQIYSTRDITCKPVTLPIVPTEISAVA</sequence>
<feature type="signal peptide" evidence="5">
    <location>
        <begin position="1"/>
        <end position="19"/>
    </location>
</feature>
<dbReference type="AlphaFoldDB" id="A0AAE0K6S6"/>
<accession>A0AAE0K6S6</accession>
<evidence type="ECO:0000256" key="4">
    <source>
        <dbReference type="ARBA" id="ARBA00023157"/>
    </source>
</evidence>
<keyword evidence="2" id="KW-0964">Secreted</keyword>
<dbReference type="InterPro" id="IPR032382">
    <property type="entry name" value="AltA1"/>
</dbReference>
<reference evidence="7" key="2">
    <citation type="submission" date="2023-06" db="EMBL/GenBank/DDBJ databases">
        <authorList>
            <consortium name="Lawrence Berkeley National Laboratory"/>
            <person name="Haridas S."/>
            <person name="Hensen N."/>
            <person name="Bonometti L."/>
            <person name="Westerberg I."/>
            <person name="Brannstrom I.O."/>
            <person name="Guillou S."/>
            <person name="Cros-Aarteil S."/>
            <person name="Calhoun S."/>
            <person name="Kuo A."/>
            <person name="Mondo S."/>
            <person name="Pangilinan J."/>
            <person name="Riley R."/>
            <person name="LaButti K."/>
            <person name="Andreopoulos B."/>
            <person name="Lipzen A."/>
            <person name="Chen C."/>
            <person name="Yanf M."/>
            <person name="Daum C."/>
            <person name="Ng V."/>
            <person name="Clum A."/>
            <person name="Steindorff A."/>
            <person name="Ohm R."/>
            <person name="Martin F."/>
            <person name="Silar P."/>
            <person name="Natvig D."/>
            <person name="Lalanne C."/>
            <person name="Gautier V."/>
            <person name="Ament-velasquez S.L."/>
            <person name="Kruys A."/>
            <person name="Hutchinson M.I."/>
            <person name="Powell A.J."/>
            <person name="Barry K."/>
            <person name="Miller A.N."/>
            <person name="Grigoriev I.V."/>
            <person name="Debuchy R."/>
            <person name="Gladieux P."/>
            <person name="Thoren M.H."/>
            <person name="Johannesson H."/>
        </authorList>
    </citation>
    <scope>NUCLEOTIDE SEQUENCE</scope>
    <source>
        <strain evidence="7">CBS 232.78</strain>
    </source>
</reference>
<protein>
    <recommendedName>
        <fullName evidence="6">AA1-like domain-containing protein</fullName>
    </recommendedName>
</protein>
<evidence type="ECO:0000256" key="1">
    <source>
        <dbReference type="ARBA" id="ARBA00004613"/>
    </source>
</evidence>
<name>A0AAE0K6S6_9PEZI</name>